<feature type="repeat" description="WD" evidence="14">
    <location>
        <begin position="9"/>
        <end position="50"/>
    </location>
</feature>
<feature type="repeat" description="WD" evidence="14">
    <location>
        <begin position="93"/>
        <end position="125"/>
    </location>
</feature>
<organism evidence="18 19">
    <name type="scientific">Coemansia aciculifera</name>
    <dbReference type="NCBI Taxonomy" id="417176"/>
    <lineage>
        <taxon>Eukaryota</taxon>
        <taxon>Fungi</taxon>
        <taxon>Fungi incertae sedis</taxon>
        <taxon>Zoopagomycota</taxon>
        <taxon>Kickxellomycotina</taxon>
        <taxon>Kickxellomycetes</taxon>
        <taxon>Kickxellales</taxon>
        <taxon>Kickxellaceae</taxon>
        <taxon>Coemansia</taxon>
    </lineage>
</organism>
<accession>A0A9W8M748</accession>
<dbReference type="GO" id="GO:0030126">
    <property type="term" value="C:COPI vesicle coat"/>
    <property type="evidence" value="ECO:0007669"/>
    <property type="project" value="TreeGrafter"/>
</dbReference>
<dbReference type="Pfam" id="PF04053">
    <property type="entry name" value="B-prop_COPA_B_2nd"/>
    <property type="match status" value="1"/>
</dbReference>
<evidence type="ECO:0000313" key="19">
    <source>
        <dbReference type="Proteomes" id="UP001140074"/>
    </source>
</evidence>
<evidence type="ECO:0000256" key="1">
    <source>
        <dbReference type="ARBA" id="ARBA00004347"/>
    </source>
</evidence>
<dbReference type="InterPro" id="IPR056176">
    <property type="entry name" value="TPR_COPA_B"/>
</dbReference>
<feature type="domain" description="COPA/B TPR" evidence="17">
    <location>
        <begin position="600"/>
        <end position="780"/>
    </location>
</feature>
<evidence type="ECO:0000256" key="7">
    <source>
        <dbReference type="ARBA" id="ARBA00022892"/>
    </source>
</evidence>
<keyword evidence="11 13" id="KW-0968">Cytoplasmic vesicle</keyword>
<evidence type="ECO:0000256" key="4">
    <source>
        <dbReference type="ARBA" id="ARBA00022490"/>
    </source>
</evidence>
<sequence length="902" mass="100420">MRLDIKRKLSARTDRVKSVDMHPTEPWVLASLYSGQVHIWNYETQTQVKTFEVSDLPVRAAKFIARKNWIITGSDDMQLRVYNYNTHERVTAFDAHQDYIRCIAVHPTLPYVLTGSDDMSIKLWDWEKNWKCIQMFEGHTYFVMGLSINPKDTNTFASASLDKTIKVWSLGSPVPNYTIEGHAKGVNAVDYYHGSDKPYLASGADDFFGKVWDYQNNSCVQTLEGHSQNVVTVAYHPTLPIILTGSEDGTCRIWNSSTYRMESSLNYGMDRVWAIGYGHHSNTVAIGHEEGVVVLSLGRDDPAVSMDASGRIIWSKHNEIRSANVKASMDSGLGDGERIMLSVKDLGSCEVYPYTLKHSPNGRFVVVCGDGEYIIYTALAWRNKSFGSGQEFVWAQNSNEYAVRESSSSIRLFKSFKEKARPATSALMTLGYAAEEIFGGSLLGVRGSGGTLTLYDWETEQVVRRIDVEAKNIYWSESGELFAVATEDSYFVLRLNRDAFVEFSQQNGGTTGDEGVEDAIEFVTEIQESVKSGCWIGDCFIYTNTANRLNYLVGGQVFTISHFDTSMTMLGYVARDNRIYLADKEVGIVSYVLPLPVIEYQTAILRGDLDMAQGLLPSIPADQRSKIAQFLEAEDMKELALEVTTDPEQRFDLAVQLNQLETAYALAEESDAEAKWRIVGDCALRTWNFELAERCMVKAKDLSGLLLLYTSSGNAAGMSKLAEMAEAAGANNIAFACYQSLKQDEKCFELLLRIDRIPEAALFARTYLPGKVEDVVPKWKELLVGLGKHKAAEAIANPKDYANLFPEFDRGLEVSANQVSSLASAGDYSQHKANLFRDMLNESSDAPTAANGSAAFEPSVEDVVKDEANIDNVTDDVVEEEAEVEIEAEMDDEFHEASPTSE</sequence>
<dbReference type="InterPro" id="IPR036322">
    <property type="entry name" value="WD40_repeat_dom_sf"/>
</dbReference>
<feature type="repeat" description="WD" evidence="14">
    <location>
        <begin position="136"/>
        <end position="170"/>
    </location>
</feature>
<keyword evidence="7 13" id="KW-0931">ER-Golgi transport</keyword>
<evidence type="ECO:0000256" key="9">
    <source>
        <dbReference type="ARBA" id="ARBA00023034"/>
    </source>
</evidence>
<dbReference type="SMART" id="SM00320">
    <property type="entry name" value="WD40"/>
    <property type="match status" value="6"/>
</dbReference>
<feature type="repeat" description="WD" evidence="14">
    <location>
        <begin position="223"/>
        <end position="264"/>
    </location>
</feature>
<keyword evidence="9 13" id="KW-0333">Golgi apparatus</keyword>
<dbReference type="SUPFAM" id="SSF50978">
    <property type="entry name" value="WD40 repeat-like"/>
    <property type="match status" value="1"/>
</dbReference>
<dbReference type="Pfam" id="PF00400">
    <property type="entry name" value="WD40"/>
    <property type="match status" value="6"/>
</dbReference>
<gene>
    <name evidence="18" type="primary">SEC27</name>
    <name evidence="18" type="ORF">GGH94_000653</name>
</gene>
<dbReference type="InterPro" id="IPR050844">
    <property type="entry name" value="Coatomer_complex_subunit"/>
</dbReference>
<feature type="region of interest" description="Disordered" evidence="15">
    <location>
        <begin position="867"/>
        <end position="902"/>
    </location>
</feature>
<feature type="domain" description="COPA/B second beta-propeller" evidence="16">
    <location>
        <begin position="317"/>
        <end position="583"/>
    </location>
</feature>
<dbReference type="InterPro" id="IPR020472">
    <property type="entry name" value="WD40_PAC1"/>
</dbReference>
<dbReference type="FunFam" id="2.130.10.10:FF:000016">
    <property type="entry name" value="Coatomer alpha subunit, putative"/>
    <property type="match status" value="1"/>
</dbReference>
<dbReference type="GO" id="GO:0006888">
    <property type="term" value="P:endoplasmic reticulum to Golgi vesicle-mediated transport"/>
    <property type="evidence" value="ECO:0007669"/>
    <property type="project" value="TreeGrafter"/>
</dbReference>
<dbReference type="GO" id="GO:0006886">
    <property type="term" value="P:intracellular protein transport"/>
    <property type="evidence" value="ECO:0007669"/>
    <property type="project" value="UniProtKB-UniRule"/>
</dbReference>
<dbReference type="Pfam" id="PF23953">
    <property type="entry name" value="TPR_COPA_B"/>
    <property type="match status" value="1"/>
</dbReference>
<comment type="caution">
    <text evidence="18">The sequence shown here is derived from an EMBL/GenBank/DDBJ whole genome shotgun (WGS) entry which is preliminary data.</text>
</comment>
<dbReference type="InterPro" id="IPR006692">
    <property type="entry name" value="Beta-prop_COPA/B_2nd"/>
</dbReference>
<dbReference type="PANTHER" id="PTHR19876:SF2">
    <property type="entry name" value="COATOMER SUBUNIT BETA"/>
    <property type="match status" value="1"/>
</dbReference>
<reference evidence="18" key="1">
    <citation type="submission" date="2022-07" db="EMBL/GenBank/DDBJ databases">
        <title>Phylogenomic reconstructions and comparative analyses of Kickxellomycotina fungi.</title>
        <authorList>
            <person name="Reynolds N.K."/>
            <person name="Stajich J.E."/>
            <person name="Barry K."/>
            <person name="Grigoriev I.V."/>
            <person name="Crous P."/>
            <person name="Smith M.E."/>
        </authorList>
    </citation>
    <scope>NUCLEOTIDE SEQUENCE</scope>
    <source>
        <strain evidence="18">RSA 476</strain>
    </source>
</reference>
<evidence type="ECO:0000256" key="12">
    <source>
        <dbReference type="ARBA" id="ARBA00025536"/>
    </source>
</evidence>
<evidence type="ECO:0000256" key="2">
    <source>
        <dbReference type="ARBA" id="ARBA00010844"/>
    </source>
</evidence>
<dbReference type="GO" id="GO:0005198">
    <property type="term" value="F:structural molecule activity"/>
    <property type="evidence" value="ECO:0007669"/>
    <property type="project" value="UniProtKB-UniRule"/>
</dbReference>
<dbReference type="GO" id="GO:0006890">
    <property type="term" value="P:retrograde vesicle-mediated transport, Golgi to endoplasmic reticulum"/>
    <property type="evidence" value="ECO:0007669"/>
    <property type="project" value="TreeGrafter"/>
</dbReference>
<evidence type="ECO:0000259" key="16">
    <source>
        <dbReference type="Pfam" id="PF04053"/>
    </source>
</evidence>
<evidence type="ECO:0000256" key="11">
    <source>
        <dbReference type="ARBA" id="ARBA00023329"/>
    </source>
</evidence>
<evidence type="ECO:0000256" key="10">
    <source>
        <dbReference type="ARBA" id="ARBA00023136"/>
    </source>
</evidence>
<dbReference type="CDD" id="cd00200">
    <property type="entry name" value="WD40"/>
    <property type="match status" value="1"/>
</dbReference>
<keyword evidence="19" id="KW-1185">Reference proteome</keyword>
<evidence type="ECO:0000259" key="17">
    <source>
        <dbReference type="Pfam" id="PF23953"/>
    </source>
</evidence>
<dbReference type="InterPro" id="IPR001680">
    <property type="entry name" value="WD40_rpt"/>
</dbReference>
<dbReference type="PANTHER" id="PTHR19876">
    <property type="entry name" value="COATOMER"/>
    <property type="match status" value="1"/>
</dbReference>
<dbReference type="InterPro" id="IPR015943">
    <property type="entry name" value="WD40/YVTN_repeat-like_dom_sf"/>
</dbReference>
<keyword evidence="8 13" id="KW-0653">Protein transport</keyword>
<comment type="subunit">
    <text evidence="13">Oligomeric complex that consists of at least the alpha, beta, beta', gamma, delta, epsilon and zeta subunits.</text>
</comment>
<dbReference type="EMBL" id="JANBUY010000013">
    <property type="protein sequence ID" value="KAJ2867686.1"/>
    <property type="molecule type" value="Genomic_DNA"/>
</dbReference>
<dbReference type="Gene3D" id="1.25.40.470">
    <property type="match status" value="1"/>
</dbReference>
<dbReference type="Proteomes" id="UP001140074">
    <property type="component" value="Unassembled WGS sequence"/>
</dbReference>
<dbReference type="AlphaFoldDB" id="A0A9W8M748"/>
<comment type="subcellular location">
    <subcellularLocation>
        <location evidence="1 13">Cytoplasmic vesicle</location>
        <location evidence="1 13">COPI-coated vesicle membrane</location>
        <topology evidence="1 13">Peripheral membrane protein</topology>
        <orientation evidence="1 13">Cytoplasmic side</orientation>
    </subcellularLocation>
    <subcellularLocation>
        <location evidence="13">Golgi apparatus membrane</location>
        <topology evidence="13">Peripheral membrane protein</topology>
        <orientation evidence="13">Cytoplasmic side</orientation>
    </subcellularLocation>
    <text evidence="13">The coatomer is cytoplasmic or polymerized on the cytoplasmic side of the Golgi, as well as on the vesicles/buds originating from it.</text>
</comment>
<dbReference type="PRINTS" id="PR00320">
    <property type="entry name" value="GPROTEINBRPT"/>
</dbReference>
<evidence type="ECO:0000256" key="14">
    <source>
        <dbReference type="PROSITE-ProRule" id="PRU00221"/>
    </source>
</evidence>
<keyword evidence="6" id="KW-0677">Repeat</keyword>
<proteinExistence type="inferred from homology"/>
<dbReference type="FunFam" id="1.25.40.470:FF:000001">
    <property type="entry name" value="Coatomer subunit beta"/>
    <property type="match status" value="1"/>
</dbReference>
<evidence type="ECO:0000256" key="3">
    <source>
        <dbReference type="ARBA" id="ARBA00022448"/>
    </source>
</evidence>
<keyword evidence="4 13" id="KW-0963">Cytoplasm</keyword>
<comment type="similarity">
    <text evidence="2 13">Belongs to the WD repeat COPB2 family.</text>
</comment>
<protein>
    <recommendedName>
        <fullName evidence="13">Coatomer subunit beta'</fullName>
    </recommendedName>
</protein>
<name>A0A9W8M748_9FUNG</name>
<evidence type="ECO:0000313" key="18">
    <source>
        <dbReference type="EMBL" id="KAJ2867686.1"/>
    </source>
</evidence>
<dbReference type="InterPro" id="IPR016453">
    <property type="entry name" value="COPB2"/>
</dbReference>
<dbReference type="SUPFAM" id="SSF101898">
    <property type="entry name" value="NHL repeat"/>
    <property type="match status" value="1"/>
</dbReference>
<evidence type="ECO:0000256" key="15">
    <source>
        <dbReference type="SAM" id="MobiDB-lite"/>
    </source>
</evidence>
<feature type="compositionally biased region" description="Acidic residues" evidence="15">
    <location>
        <begin position="873"/>
        <end position="894"/>
    </location>
</feature>
<dbReference type="GO" id="GO:0000139">
    <property type="term" value="C:Golgi membrane"/>
    <property type="evidence" value="ECO:0007669"/>
    <property type="project" value="UniProtKB-SubCell"/>
</dbReference>
<evidence type="ECO:0000256" key="13">
    <source>
        <dbReference type="PIRNR" id="PIRNR005567"/>
    </source>
</evidence>
<keyword evidence="3 13" id="KW-0813">Transport</keyword>
<keyword evidence="5 14" id="KW-0853">WD repeat</keyword>
<evidence type="ECO:0000256" key="8">
    <source>
        <dbReference type="ARBA" id="ARBA00022927"/>
    </source>
</evidence>
<dbReference type="CDD" id="cd22947">
    <property type="entry name" value="Coatomer_WDAD_beta-like"/>
    <property type="match status" value="1"/>
</dbReference>
<dbReference type="PROSITE" id="PS50294">
    <property type="entry name" value="WD_REPEATS_REGION"/>
    <property type="match status" value="3"/>
</dbReference>
<dbReference type="PROSITE" id="PS50082">
    <property type="entry name" value="WD_REPEATS_2"/>
    <property type="match status" value="5"/>
</dbReference>
<dbReference type="Gene3D" id="2.130.10.10">
    <property type="entry name" value="YVTN repeat-like/Quinoprotein amine dehydrogenase"/>
    <property type="match status" value="1"/>
</dbReference>
<feature type="repeat" description="WD" evidence="14">
    <location>
        <begin position="179"/>
        <end position="222"/>
    </location>
</feature>
<comment type="function">
    <text evidence="12 13">The coatomer is a cytosolic protein complex that binds to dilysine motifs and reversibly associates with Golgi non-clathrin-coated vesicles, which further mediate biosynthetic protein transport from the ER, via the Golgi up to the trans Golgi network. Coatomer complex is required for budding from Golgi membranes, and is essential for the retrograde Golgi-to-ER transport of dilysine-tagged proteins.</text>
</comment>
<keyword evidence="10 13" id="KW-0472">Membrane</keyword>
<dbReference type="PIRSF" id="PIRSF005567">
    <property type="entry name" value="Coatomer_beta'_subunit"/>
    <property type="match status" value="1"/>
</dbReference>
<dbReference type="GO" id="GO:0006891">
    <property type="term" value="P:intra-Golgi vesicle-mediated transport"/>
    <property type="evidence" value="ECO:0007669"/>
    <property type="project" value="TreeGrafter"/>
</dbReference>
<evidence type="ECO:0000256" key="6">
    <source>
        <dbReference type="ARBA" id="ARBA00022737"/>
    </source>
</evidence>
<evidence type="ECO:0000256" key="5">
    <source>
        <dbReference type="ARBA" id="ARBA00022574"/>
    </source>
</evidence>